<sequence>MSSALPASILHEVHQLAKGAKPAKKTTIKRGPSTSSPIKSPRPTSPPPPLFSGLPNNSVPTNNALGTSIPDALNNAPRRVNFAPKPTILRSAEESLARLASPRSSASSLSNDLTHNVVSPSLPSNSIPDKSERLSLSSLPHSMDNNNMTQPTQQPSLPPPVATVEEPSDATSRYESRADAIKEPHSATSFSSRKEVASLKQTMLSLLREIGADANDAYPTELKVLLATIEEEQKIYDVVFKEVVRQVAVHMLERGELLAELRNRYAAMFRRIPQQVVLVHTELQASRRLNARLGEELKRTRQVTEAVLVELDNVKKIDTAQRPVGSRPATASSRPATAAAPQQPDLPISIPTVASSSNQIVKNQEDAHALLEKFHELYKLQRERLEVSLKECAAERTKWSQIATKVALRLADTLGMPKLRSLHLTSLHRHQQAGAIIMAISTHVSTDIQIVSRLIDDWRTSLTALSTQIVNEDRECVRILESAARDIDGLQANLVGGVQPTQMEASAIAVQEFTILDLRTLAPRVKAIVDKVGVVAARFIGTGGFKEIELQERVEKNRQLSEGWTEAAIKSLRRCEKTTNGMEYGPMVDVIGAVAGQIQRWLLRLEARLTGDDGGASQSIGLHNRMEDKYASIVMRDSSKPLSLSEQAHFAESFMTWKKLLETLTATLRQTAESDQKRIPLVAESWLTSLQDQLRTDSDCRIQENEKLAVKISQFLVKLVSDDDFDQQRVKQDGEELNFIISEIGFLNENLKRDSFGIEVMGDEGVNMHQILANTSAEWTATAQSLAALVKSRAAQQPHTKTHHQDH</sequence>
<evidence type="ECO:0000313" key="3">
    <source>
        <dbReference type="EMBL" id="TPX51224.1"/>
    </source>
</evidence>
<feature type="region of interest" description="Disordered" evidence="1">
    <location>
        <begin position="16"/>
        <end position="79"/>
    </location>
</feature>
<keyword evidence="4" id="KW-1185">Reference proteome</keyword>
<comment type="caution">
    <text evidence="2">The sequence shown here is derived from an EMBL/GenBank/DDBJ whole genome shotgun (WGS) entry which is preliminary data.</text>
</comment>
<dbReference type="EMBL" id="QEAN01000057">
    <property type="protein sequence ID" value="TPX51224.1"/>
    <property type="molecule type" value="Genomic_DNA"/>
</dbReference>
<feature type="region of interest" description="Disordered" evidence="1">
    <location>
        <begin position="319"/>
        <end position="347"/>
    </location>
</feature>
<feature type="compositionally biased region" description="Low complexity" evidence="1">
    <location>
        <begin position="327"/>
        <end position="343"/>
    </location>
</feature>
<dbReference type="OrthoDB" id="1927454at2759"/>
<reference evidence="4 5" key="1">
    <citation type="journal article" date="2019" name="Sci. Rep.">
        <title>Comparative genomics of chytrid fungi reveal insights into the obligate biotrophic and pathogenic lifestyle of Synchytrium endobioticum.</title>
        <authorList>
            <person name="van de Vossenberg B.T.L.H."/>
            <person name="Warris S."/>
            <person name="Nguyen H.D.T."/>
            <person name="van Gent-Pelzer M.P.E."/>
            <person name="Joly D.L."/>
            <person name="van de Geest H.C."/>
            <person name="Bonants P.J.M."/>
            <person name="Smith D.S."/>
            <person name="Levesque C.A."/>
            <person name="van der Lee T.A.J."/>
        </authorList>
    </citation>
    <scope>NUCLEOTIDE SEQUENCE [LARGE SCALE GENOMIC DNA]</scope>
    <source>
        <strain evidence="2 5">LEV6574</strain>
        <strain evidence="3 4">MB42</strain>
    </source>
</reference>
<name>A0A507D0H4_9FUNG</name>
<accession>A0A507D0H4</accession>
<gene>
    <name evidence="2" type="ORF">SeLEV6574_g04295</name>
    <name evidence="3" type="ORF">SeMB42_g02003</name>
</gene>
<dbReference type="VEuPathDB" id="FungiDB:SeMB42_g02003"/>
<proteinExistence type="predicted"/>
<dbReference type="Proteomes" id="UP000317494">
    <property type="component" value="Unassembled WGS sequence"/>
</dbReference>
<dbReference type="InterPro" id="IPR052845">
    <property type="entry name" value="Axonemal_dynein_LC_domain"/>
</dbReference>
<dbReference type="AlphaFoldDB" id="A0A507D0H4"/>
<dbReference type="EMBL" id="QEAM01000168">
    <property type="protein sequence ID" value="TPX44778.1"/>
    <property type="molecule type" value="Genomic_DNA"/>
</dbReference>
<dbReference type="PANTHER" id="PTHR23052:SF1">
    <property type="entry name" value="AXONEMAL DYNEIN LIGHT CHAIN DOMAIN-CONTAINING PROTEIN 1"/>
    <property type="match status" value="1"/>
</dbReference>
<dbReference type="PANTHER" id="PTHR23052">
    <property type="entry name" value="AXONEMAL DYNEIN LIGHT CHAIN DOMAIN-CONTAINING PROTEIN 1"/>
    <property type="match status" value="1"/>
</dbReference>
<evidence type="ECO:0000313" key="5">
    <source>
        <dbReference type="Proteomes" id="UP000320475"/>
    </source>
</evidence>
<feature type="compositionally biased region" description="Low complexity" evidence="1">
    <location>
        <begin position="32"/>
        <end position="42"/>
    </location>
</feature>
<dbReference type="Proteomes" id="UP000320475">
    <property type="component" value="Unassembled WGS sequence"/>
</dbReference>
<feature type="compositionally biased region" description="Polar residues" evidence="1">
    <location>
        <begin position="111"/>
        <end position="148"/>
    </location>
</feature>
<evidence type="ECO:0000256" key="1">
    <source>
        <dbReference type="SAM" id="MobiDB-lite"/>
    </source>
</evidence>
<evidence type="ECO:0000313" key="4">
    <source>
        <dbReference type="Proteomes" id="UP000317494"/>
    </source>
</evidence>
<feature type="region of interest" description="Disordered" evidence="1">
    <location>
        <begin position="102"/>
        <end position="174"/>
    </location>
</feature>
<organism evidence="2 5">
    <name type="scientific">Synchytrium endobioticum</name>
    <dbReference type="NCBI Taxonomy" id="286115"/>
    <lineage>
        <taxon>Eukaryota</taxon>
        <taxon>Fungi</taxon>
        <taxon>Fungi incertae sedis</taxon>
        <taxon>Chytridiomycota</taxon>
        <taxon>Chytridiomycota incertae sedis</taxon>
        <taxon>Chytridiomycetes</taxon>
        <taxon>Synchytriales</taxon>
        <taxon>Synchytriaceae</taxon>
        <taxon>Synchytrium</taxon>
    </lineage>
</organism>
<protein>
    <submittedName>
        <fullName evidence="2">Uncharacterized protein</fullName>
    </submittedName>
</protein>
<evidence type="ECO:0000313" key="2">
    <source>
        <dbReference type="EMBL" id="TPX44778.1"/>
    </source>
</evidence>